<dbReference type="EMBL" id="CAAALY010271256">
    <property type="protein sequence ID" value="VEL41836.1"/>
    <property type="molecule type" value="Genomic_DNA"/>
</dbReference>
<keyword evidence="2" id="KW-1185">Reference proteome</keyword>
<sequence length="136" mass="15373">MFQSTRKEALCISCLLHAASRIRILYKSRETGSLQGAHFRPLLPAGRIIPFIDHILCTLMTAQQHKAPIIDRRKCLRLSCLGMALFPNFMARTKLPIRWANGPIKLHRIVSISSADTTTRLHESIHACSSRNGDER</sequence>
<proteinExistence type="predicted"/>
<protein>
    <submittedName>
        <fullName evidence="1">Uncharacterized protein</fullName>
    </submittedName>
</protein>
<evidence type="ECO:0000313" key="1">
    <source>
        <dbReference type="EMBL" id="VEL41836.1"/>
    </source>
</evidence>
<evidence type="ECO:0000313" key="2">
    <source>
        <dbReference type="Proteomes" id="UP000784294"/>
    </source>
</evidence>
<name>A0A3S5AP91_9PLAT</name>
<organism evidence="1 2">
    <name type="scientific">Protopolystoma xenopodis</name>
    <dbReference type="NCBI Taxonomy" id="117903"/>
    <lineage>
        <taxon>Eukaryota</taxon>
        <taxon>Metazoa</taxon>
        <taxon>Spiralia</taxon>
        <taxon>Lophotrochozoa</taxon>
        <taxon>Platyhelminthes</taxon>
        <taxon>Monogenea</taxon>
        <taxon>Polyopisthocotylea</taxon>
        <taxon>Polystomatidea</taxon>
        <taxon>Polystomatidae</taxon>
        <taxon>Protopolystoma</taxon>
    </lineage>
</organism>
<comment type="caution">
    <text evidence="1">The sequence shown here is derived from an EMBL/GenBank/DDBJ whole genome shotgun (WGS) entry which is preliminary data.</text>
</comment>
<gene>
    <name evidence="1" type="ORF">PXEA_LOCUS35276</name>
</gene>
<dbReference type="AlphaFoldDB" id="A0A3S5AP91"/>
<reference evidence="1" key="1">
    <citation type="submission" date="2018-11" db="EMBL/GenBank/DDBJ databases">
        <authorList>
            <consortium name="Pathogen Informatics"/>
        </authorList>
    </citation>
    <scope>NUCLEOTIDE SEQUENCE</scope>
</reference>
<accession>A0A3S5AP91</accession>
<dbReference type="Proteomes" id="UP000784294">
    <property type="component" value="Unassembled WGS sequence"/>
</dbReference>